<evidence type="ECO:0000313" key="1">
    <source>
        <dbReference type="EMBL" id="GBP74365.1"/>
    </source>
</evidence>
<sequence>MCLTQFLLLEIEPVTASVSELLRLEYHLGRQSRNERLWLFWRSLVLNPKTDRMDRPASKKWRGSLRRILSAAVCEYRMYEL</sequence>
<dbReference type="AlphaFoldDB" id="A0A4C1YJ50"/>
<dbReference type="EMBL" id="BGZK01001205">
    <property type="protein sequence ID" value="GBP74365.1"/>
    <property type="molecule type" value="Genomic_DNA"/>
</dbReference>
<dbReference type="Proteomes" id="UP000299102">
    <property type="component" value="Unassembled WGS sequence"/>
</dbReference>
<protein>
    <submittedName>
        <fullName evidence="1">Uncharacterized protein</fullName>
    </submittedName>
</protein>
<evidence type="ECO:0000313" key="2">
    <source>
        <dbReference type="Proteomes" id="UP000299102"/>
    </source>
</evidence>
<name>A0A4C1YJ50_EUMVA</name>
<dbReference type="OrthoDB" id="4142200at2759"/>
<proteinExistence type="predicted"/>
<comment type="caution">
    <text evidence="1">The sequence shown here is derived from an EMBL/GenBank/DDBJ whole genome shotgun (WGS) entry which is preliminary data.</text>
</comment>
<organism evidence="1 2">
    <name type="scientific">Eumeta variegata</name>
    <name type="common">Bagworm moth</name>
    <name type="synonym">Eumeta japonica</name>
    <dbReference type="NCBI Taxonomy" id="151549"/>
    <lineage>
        <taxon>Eukaryota</taxon>
        <taxon>Metazoa</taxon>
        <taxon>Ecdysozoa</taxon>
        <taxon>Arthropoda</taxon>
        <taxon>Hexapoda</taxon>
        <taxon>Insecta</taxon>
        <taxon>Pterygota</taxon>
        <taxon>Neoptera</taxon>
        <taxon>Endopterygota</taxon>
        <taxon>Lepidoptera</taxon>
        <taxon>Glossata</taxon>
        <taxon>Ditrysia</taxon>
        <taxon>Tineoidea</taxon>
        <taxon>Psychidae</taxon>
        <taxon>Oiketicinae</taxon>
        <taxon>Eumeta</taxon>
    </lineage>
</organism>
<gene>
    <name evidence="1" type="ORF">EVAR_51549_1</name>
</gene>
<accession>A0A4C1YJ50</accession>
<keyword evidence="2" id="KW-1185">Reference proteome</keyword>
<reference evidence="1 2" key="1">
    <citation type="journal article" date="2019" name="Commun. Biol.">
        <title>The bagworm genome reveals a unique fibroin gene that provides high tensile strength.</title>
        <authorList>
            <person name="Kono N."/>
            <person name="Nakamura H."/>
            <person name="Ohtoshi R."/>
            <person name="Tomita M."/>
            <person name="Numata K."/>
            <person name="Arakawa K."/>
        </authorList>
    </citation>
    <scope>NUCLEOTIDE SEQUENCE [LARGE SCALE GENOMIC DNA]</scope>
</reference>